<dbReference type="SUPFAM" id="SSF52467">
    <property type="entry name" value="DHS-like NAD/FAD-binding domain"/>
    <property type="match status" value="1"/>
</dbReference>
<dbReference type="PANTHER" id="PTHR18968:SF13">
    <property type="entry name" value="ACETOLACTATE SYNTHASE CATALYTIC SUBUNIT, MITOCHONDRIAL"/>
    <property type="match status" value="1"/>
</dbReference>
<dbReference type="InterPro" id="IPR012001">
    <property type="entry name" value="Thiamin_PyroP_enz_TPP-bd_dom"/>
</dbReference>
<dbReference type="GO" id="GO:0009099">
    <property type="term" value="P:L-valine biosynthetic process"/>
    <property type="evidence" value="ECO:0007669"/>
    <property type="project" value="TreeGrafter"/>
</dbReference>
<sequence>MSNIDYFWDFFVSKGITNIFGLPGGAISALLSKTPNSISWVNTGHELQDGFVASTYGYYTNNVGLLFVTTGPGIATALSSYKNAEAENYPLIIISTFNPLGLEDDFQWWNINQISNTIGNLFYIENNFQFIKGLNDAYNLAKTKNIGVVLLININILDKMIKVPTINPIMKQLEKSILTKYAKSVVNEINQRFTGKNTLIVLGKGKFIDYNIVKDFILRNNLPYVTTWKQRYVIPGAVYCGRLGTLGHHSANYAVIRASHILVIGDYSGAVKTDYYENKFTFKKLNKKSIVYSLVNRKICASAYSNKYFVVNNLDNILSKLNIIPNNEWINTLNNSNTQLLVDLPRISQLEKYIYSASQAYKNNSLTIPVTCGVGNHWYALGKYMDITEPNCFESTTNWSSIGIGLANGIGIHYATNKPVWIFEGDGGFTFSASTFLYLLANPNLPLTITITSDKTYSALTQNYLMKNYIDNSSNYVPFNEWNTLLPNSITFTNETDYYNYLNENPVSDKVRYIILLIDNSDMMGSNVFEINYSLEYINYAKKNDFTNMINQQLIY</sequence>
<proteinExistence type="inferred from homology"/>
<dbReference type="AlphaFoldDB" id="A0A6C0ITQ6"/>
<keyword evidence="2" id="KW-0786">Thiamine pyrophosphate</keyword>
<dbReference type="Pfam" id="PF02775">
    <property type="entry name" value="TPP_enzyme_C"/>
    <property type="match status" value="1"/>
</dbReference>
<evidence type="ECO:0000259" key="3">
    <source>
        <dbReference type="Pfam" id="PF02775"/>
    </source>
</evidence>
<feature type="domain" description="Thiamine pyrophosphate enzyme N-terminal TPP-binding" evidence="4">
    <location>
        <begin position="5"/>
        <end position="104"/>
    </location>
</feature>
<evidence type="ECO:0000313" key="5">
    <source>
        <dbReference type="EMBL" id="QHT95885.1"/>
    </source>
</evidence>
<dbReference type="SUPFAM" id="SSF52518">
    <property type="entry name" value="Thiamin diphosphate-binding fold (THDP-binding)"/>
    <property type="match status" value="2"/>
</dbReference>
<dbReference type="GO" id="GO:0030976">
    <property type="term" value="F:thiamine pyrophosphate binding"/>
    <property type="evidence" value="ECO:0007669"/>
    <property type="project" value="InterPro"/>
</dbReference>
<reference evidence="5" key="1">
    <citation type="journal article" date="2020" name="Nature">
        <title>Giant virus diversity and host interactions through global metagenomics.</title>
        <authorList>
            <person name="Schulz F."/>
            <person name="Roux S."/>
            <person name="Paez-Espino D."/>
            <person name="Jungbluth S."/>
            <person name="Walsh D.A."/>
            <person name="Denef V.J."/>
            <person name="McMahon K.D."/>
            <person name="Konstantinidis K.T."/>
            <person name="Eloe-Fadrosh E.A."/>
            <person name="Kyrpides N.C."/>
            <person name="Woyke T."/>
        </authorList>
    </citation>
    <scope>NUCLEOTIDE SEQUENCE</scope>
    <source>
        <strain evidence="5">GVMAG-M-3300024301-20</strain>
    </source>
</reference>
<dbReference type="InterPro" id="IPR045229">
    <property type="entry name" value="TPP_enz"/>
</dbReference>
<organism evidence="5">
    <name type="scientific">viral metagenome</name>
    <dbReference type="NCBI Taxonomy" id="1070528"/>
    <lineage>
        <taxon>unclassified sequences</taxon>
        <taxon>metagenomes</taxon>
        <taxon>organismal metagenomes</taxon>
    </lineage>
</organism>
<comment type="similarity">
    <text evidence="1">Belongs to the TPP enzyme family.</text>
</comment>
<dbReference type="Gene3D" id="3.40.50.970">
    <property type="match status" value="2"/>
</dbReference>
<dbReference type="GO" id="GO:0050660">
    <property type="term" value="F:flavin adenine dinucleotide binding"/>
    <property type="evidence" value="ECO:0007669"/>
    <property type="project" value="TreeGrafter"/>
</dbReference>
<evidence type="ECO:0000256" key="1">
    <source>
        <dbReference type="ARBA" id="ARBA00007812"/>
    </source>
</evidence>
<dbReference type="GO" id="GO:0009097">
    <property type="term" value="P:isoleucine biosynthetic process"/>
    <property type="evidence" value="ECO:0007669"/>
    <property type="project" value="TreeGrafter"/>
</dbReference>
<dbReference type="Gene3D" id="3.40.50.1220">
    <property type="entry name" value="TPP-binding domain"/>
    <property type="match status" value="1"/>
</dbReference>
<feature type="domain" description="Thiamine pyrophosphate enzyme TPP-binding" evidence="3">
    <location>
        <begin position="373"/>
        <end position="472"/>
    </location>
</feature>
<evidence type="ECO:0000259" key="4">
    <source>
        <dbReference type="Pfam" id="PF02776"/>
    </source>
</evidence>
<dbReference type="InterPro" id="IPR029035">
    <property type="entry name" value="DHS-like_NAD/FAD-binding_dom"/>
</dbReference>
<dbReference type="PANTHER" id="PTHR18968">
    <property type="entry name" value="THIAMINE PYROPHOSPHATE ENZYMES"/>
    <property type="match status" value="1"/>
</dbReference>
<evidence type="ECO:0000256" key="2">
    <source>
        <dbReference type="ARBA" id="ARBA00023052"/>
    </source>
</evidence>
<dbReference type="GO" id="GO:0005948">
    <property type="term" value="C:acetolactate synthase complex"/>
    <property type="evidence" value="ECO:0007669"/>
    <property type="project" value="TreeGrafter"/>
</dbReference>
<dbReference type="CDD" id="cd00568">
    <property type="entry name" value="TPP_enzymes"/>
    <property type="match status" value="1"/>
</dbReference>
<dbReference type="CDD" id="cd07035">
    <property type="entry name" value="TPP_PYR_POX_like"/>
    <property type="match status" value="1"/>
</dbReference>
<dbReference type="EMBL" id="MN740247">
    <property type="protein sequence ID" value="QHT95885.1"/>
    <property type="molecule type" value="Genomic_DNA"/>
</dbReference>
<dbReference type="InterPro" id="IPR011766">
    <property type="entry name" value="TPP_enzyme_TPP-bd"/>
</dbReference>
<dbReference type="Pfam" id="PF02776">
    <property type="entry name" value="TPP_enzyme_N"/>
    <property type="match status" value="1"/>
</dbReference>
<evidence type="ECO:0008006" key="6">
    <source>
        <dbReference type="Google" id="ProtNLM"/>
    </source>
</evidence>
<protein>
    <recommendedName>
        <fullName evidence="6">Thiamine pyrophosphate enzyme N-terminal TPP-binding domain-containing protein</fullName>
    </recommendedName>
</protein>
<name>A0A6C0ITQ6_9ZZZZ</name>
<dbReference type="InterPro" id="IPR029061">
    <property type="entry name" value="THDP-binding"/>
</dbReference>
<dbReference type="GO" id="GO:0003984">
    <property type="term" value="F:acetolactate synthase activity"/>
    <property type="evidence" value="ECO:0007669"/>
    <property type="project" value="TreeGrafter"/>
</dbReference>
<accession>A0A6C0ITQ6</accession>